<accession>A0A8H6AY87</accession>
<organism evidence="2 3">
    <name type="scientific">Botrytis fragariae</name>
    <dbReference type="NCBI Taxonomy" id="1964551"/>
    <lineage>
        <taxon>Eukaryota</taxon>
        <taxon>Fungi</taxon>
        <taxon>Dikarya</taxon>
        <taxon>Ascomycota</taxon>
        <taxon>Pezizomycotina</taxon>
        <taxon>Leotiomycetes</taxon>
        <taxon>Helotiales</taxon>
        <taxon>Sclerotiniaceae</taxon>
        <taxon>Botrytis</taxon>
    </lineage>
</organism>
<dbReference type="RefSeq" id="XP_037194650.1">
    <property type="nucleotide sequence ID" value="XM_037341793.1"/>
</dbReference>
<gene>
    <name evidence="2" type="ORF">Bfra_011467</name>
</gene>
<keyword evidence="3" id="KW-1185">Reference proteome</keyword>
<dbReference type="AlphaFoldDB" id="A0A8H6AY87"/>
<dbReference type="Proteomes" id="UP000531561">
    <property type="component" value="Unassembled WGS sequence"/>
</dbReference>
<comment type="caution">
    <text evidence="2">The sequence shown here is derived from an EMBL/GenBank/DDBJ whole genome shotgun (WGS) entry which is preliminary data.</text>
</comment>
<name>A0A8H6AY87_9HELO</name>
<protein>
    <submittedName>
        <fullName evidence="2">Uncharacterized protein</fullName>
    </submittedName>
</protein>
<dbReference type="EMBL" id="JABFCT010000005">
    <property type="protein sequence ID" value="KAF5875704.1"/>
    <property type="molecule type" value="Genomic_DNA"/>
</dbReference>
<sequence>MADEEVSDADNIRIRNFVVRFLYDYNLPPGEGISGTVMQQPYLDQLDRVLVENSALVKKQKKIFKIVVSRMLDEVGTTLELLENNEGKGVLRLYDFVKPRDIDLSFTNSNNEVNSDEYAVQPLAPNVKVEKSHNNVDRKLREGIDPKGLAPRFRKRRIIEVEESDGSGNDTPSISHFRLNSRNSSPQRLARPALAPLDGNRRISAPEQFYSPSVQSEPYQHMDFSQNAELKDENLSSLPIWLQRGLSELRQKYPDSRFKATDLYDIKCLDCDTEHKVSKYKKTNNFETHLKSKTHLENVKFRVENSAMSRPISAMSIYSAMPPPPLPVHAPPIPPAAGVSDSSSANGGLIESMIANAIQQSTGPLTAHIQNLENRLLSSENIHKHRFEEMARQLDESETRNRELFSQLEECKLSTEELSARLLAAEARSKEQVETSRRLKLVEQVNESLQASRGSHAAQLKDAQSSIKALKQAPIPSIESAIQDQGSRLFILGQQHEGTAHDLSRHCKLEEEFRRKMLSQIEDERQKINERVNLLQTALASRYEDFEELKNRVSRGPQHDQSQFDALKSQLSSDFDTQVRQFSSRIKSIEKRITQDSTKFTALDHRTAEWIDTTDKKHDAKLAELETLIVENFVTVRADISNHFGNLKNQQTEKNDSVKAIFEGRLATAERTITAMKTQLAGCEVRLEAEEKSFAHLATNVGLDTNRTELLASDWIRWRADREEELRNLDTEVMKNSSAMEKLLVEHTAFLDSTPKIIQEMERRLEEQGHISTTKLQETLESSEANLTQKICSLQETQAKHRQSTLELYQKQSDTLMNTMDEKVRSLEKACDDFTLKMKESQKVNATLMDQKMQNRLKAEAQIHKAMTESLIQNFAYKRDRELEAKYEETFRPMLLKFLTQKDEALKKEYDENIETAFRARMLARETELEIKYEERFKPLIESFLTNHQKILRDEYEARIEKLLNGVKDEIISADKENRNPSIKTEEELKSLVLSLTEERVSAFSKKHGAHIEELVDTHRIEMVLLEEQTLERLLTLEQMIQDQGQQIEDVDCVLPLVLYDVNELMKKRRLRDRGLRKDHFRVGKSGR</sequence>
<feature type="compositionally biased region" description="Polar residues" evidence="1">
    <location>
        <begin position="166"/>
        <end position="187"/>
    </location>
</feature>
<proteinExistence type="predicted"/>
<reference evidence="2 3" key="1">
    <citation type="journal article" date="2020" name="Phytopathology">
        <title>A high-quality genome resource of Botrytis fragariae, a new and rapidly spreading fungal pathogen causing strawberry gray mold in the U.S.A.</title>
        <authorList>
            <person name="Wu Y."/>
            <person name="Saski C.A."/>
            <person name="Schnabel G."/>
            <person name="Xiao S."/>
            <person name="Hu M."/>
        </authorList>
    </citation>
    <scope>NUCLEOTIDE SEQUENCE [LARGE SCALE GENOMIC DNA]</scope>
    <source>
        <strain evidence="2 3">BVB16</strain>
    </source>
</reference>
<dbReference type="OrthoDB" id="3551595at2759"/>
<evidence type="ECO:0000313" key="3">
    <source>
        <dbReference type="Proteomes" id="UP000531561"/>
    </source>
</evidence>
<dbReference type="GeneID" id="59265485"/>
<evidence type="ECO:0000313" key="2">
    <source>
        <dbReference type="EMBL" id="KAF5875704.1"/>
    </source>
</evidence>
<feature type="region of interest" description="Disordered" evidence="1">
    <location>
        <begin position="160"/>
        <end position="189"/>
    </location>
</feature>
<evidence type="ECO:0000256" key="1">
    <source>
        <dbReference type="SAM" id="MobiDB-lite"/>
    </source>
</evidence>